<name>A0A844F7D6_CLOSV</name>
<evidence type="ECO:0000313" key="3">
    <source>
        <dbReference type="Proteomes" id="UP000462363"/>
    </source>
</evidence>
<sequence>MSKYRKMAGVIALCVCAAVLCTGCRYQFFEQIPVIGKLFKGGQDVKPGYTDSGQYDLPAALKKAKRPESFNKNVINEIKKLTPLEESDVIVTEDRYESKDVQSMEIPKNPYEVLAADPDDYAAAAATMLERYFASYLYEDTETIDEPNIPKEKYYSYIEVQWSRPLAGSREEFAVAAAVKIHDVNPEDTIYTEFGEIGNDNAIHCNLTVYGEQAKDYTFNLKGIAQTEDVLNAIEEKFQPVRAEATPVSPDRYKIEGETLSISYDNGGTWKSVPITMDQLFGEDTQTDRISLLSGSYYIAPDKTFFVYGGRENMPVTMIVSEDAGETWTNKEVMDHPGVRRSYAGMSGDGSFIYALMCVDKTMGSEATVLSVSTDMGNTWTAKKPIDDFMTFLVIGFTFFDSMNGMAAVTDHEMLDFKRTKDGGNTWEEVRMDPPAEGWTMVYAPQKENDTWIFYVGQDGYEEMAGVLYKYISTDMGETWENTGRVIL</sequence>
<accession>A0A844F7D6</accession>
<comment type="caution">
    <text evidence="2">The sequence shown here is derived from an EMBL/GenBank/DDBJ whole genome shotgun (WGS) entry which is preliminary data.</text>
</comment>
<dbReference type="Proteomes" id="UP000462363">
    <property type="component" value="Unassembled WGS sequence"/>
</dbReference>
<dbReference type="InterPro" id="IPR036278">
    <property type="entry name" value="Sialidase_sf"/>
</dbReference>
<dbReference type="InterPro" id="IPR002860">
    <property type="entry name" value="BNR_rpt"/>
</dbReference>
<protein>
    <submittedName>
        <fullName evidence="2">Exo-alpha-sialidase</fullName>
    </submittedName>
</protein>
<dbReference type="InterPro" id="IPR015943">
    <property type="entry name" value="WD40/YVTN_repeat-like_dom_sf"/>
</dbReference>
<reference evidence="2 3" key="1">
    <citation type="submission" date="2019-08" db="EMBL/GenBank/DDBJ databases">
        <title>In-depth cultivation of the pig gut microbiome towards novel bacterial diversity and tailored functional studies.</title>
        <authorList>
            <person name="Wylensek D."/>
            <person name="Hitch T.C.A."/>
            <person name="Clavel T."/>
        </authorList>
    </citation>
    <scope>NUCLEOTIDE SEQUENCE [LARGE SCALE GENOMIC DNA]</scope>
    <source>
        <strain evidence="2 3">BL-389-WT-3D</strain>
    </source>
</reference>
<evidence type="ECO:0000313" key="2">
    <source>
        <dbReference type="EMBL" id="MSS41473.1"/>
    </source>
</evidence>
<dbReference type="EMBL" id="VUMB01000037">
    <property type="protein sequence ID" value="MSS41473.1"/>
    <property type="molecule type" value="Genomic_DNA"/>
</dbReference>
<feature type="chain" id="PRO_5032340332" evidence="1">
    <location>
        <begin position="18"/>
        <end position="488"/>
    </location>
</feature>
<dbReference type="SUPFAM" id="SSF50939">
    <property type="entry name" value="Sialidases"/>
    <property type="match status" value="1"/>
</dbReference>
<gene>
    <name evidence="2" type="ORF">FYJ37_14285</name>
</gene>
<keyword evidence="1" id="KW-0732">Signal</keyword>
<dbReference type="Pfam" id="PF02012">
    <property type="entry name" value="BNR"/>
    <property type="match status" value="1"/>
</dbReference>
<feature type="signal peptide" evidence="1">
    <location>
        <begin position="1"/>
        <end position="17"/>
    </location>
</feature>
<dbReference type="AlphaFoldDB" id="A0A844F7D6"/>
<organism evidence="2 3">
    <name type="scientific">Clostridium scindens (strain JCM 10418 / VPI 12708)</name>
    <dbReference type="NCBI Taxonomy" id="29347"/>
    <lineage>
        <taxon>Bacteria</taxon>
        <taxon>Bacillati</taxon>
        <taxon>Bacillota</taxon>
        <taxon>Clostridia</taxon>
        <taxon>Lachnospirales</taxon>
        <taxon>Lachnospiraceae</taxon>
    </lineage>
</organism>
<proteinExistence type="predicted"/>
<dbReference type="RefSeq" id="WP_154322347.1">
    <property type="nucleotide sequence ID" value="NZ_CP045695.1"/>
</dbReference>
<evidence type="ECO:0000256" key="1">
    <source>
        <dbReference type="SAM" id="SignalP"/>
    </source>
</evidence>
<dbReference type="CDD" id="cd15482">
    <property type="entry name" value="Sialidase_non-viral"/>
    <property type="match status" value="1"/>
</dbReference>
<dbReference type="Gene3D" id="2.130.10.10">
    <property type="entry name" value="YVTN repeat-like/Quinoprotein amine dehydrogenase"/>
    <property type="match status" value="1"/>
</dbReference>